<sequence length="685" mass="72894">MVSFPRIPFLSSRPRTTSHPTSTSPPNPSPRSATPNQPQPAVIPRYAAPNPAPTAPIPIPVSYAHKRRVSAPTRPQTAPIPAYTAASRAPRPLATKHASAAHTHATAHAELEPDDAWKQRLRRDIEESLRSMVAAAKQHVQAKLDAHPSARNAERRDVIANEHHAAMKTIRTLAEEQYRIALARERAERQWAAGQPIDEDWADALAQEQHAIMARIERERSVFGSGLGPSLNHTSYQSAGRARARSYSREPSRTRTGSNASQAVPVAGGSYGAHFPTTRTRTSSAASRVDPSTSASYRTWASARPRTASTSADKPTVHRPWTPNMPTERSASARPWTPGISAGSYRPWTPNTPAPGEQAQHNRSTHYGQLGSQSFQAASSAGSAGSAVSKSSHASSRPSSRGNRSASGSSSNDHSHSHSHSHSGGAPSSSPPSASSSHASASPLEPTNEWKTRLRTSIEASLAPMIATAKASFQAQLASTLAGAFAEEKEALVRDHRAAVHAIRALAEEQFREALERERSGRRGAVGDPIDESAREAQRAVGERIARERGMSGLGYTGAPHVAGPSGLTHEEKGRVRQRSASAAPAASYGASGSGARAGSSPSASATTPAADRVRADAHRRPPSPSPLRTSNLHAHARSASVAPVRMPTATRPAGAFEIWKPSITREEDALQSRPYSVARRAARV</sequence>
<dbReference type="GeneID" id="19202167"/>
<evidence type="ECO:0000313" key="2">
    <source>
        <dbReference type="EMBL" id="EIW77102.1"/>
    </source>
</evidence>
<accession>A0A5M3MCX4</accession>
<feature type="compositionally biased region" description="Basic and acidic residues" evidence="1">
    <location>
        <begin position="532"/>
        <end position="550"/>
    </location>
</feature>
<dbReference type="OMA" id="HAIMARI"/>
<dbReference type="EMBL" id="JH711584">
    <property type="protein sequence ID" value="EIW77102.1"/>
    <property type="molecule type" value="Genomic_DNA"/>
</dbReference>
<evidence type="ECO:0000256" key="1">
    <source>
        <dbReference type="SAM" id="MobiDB-lite"/>
    </source>
</evidence>
<evidence type="ECO:0000313" key="3">
    <source>
        <dbReference type="Proteomes" id="UP000053558"/>
    </source>
</evidence>
<feature type="region of interest" description="Disordered" evidence="1">
    <location>
        <begin position="226"/>
        <end position="449"/>
    </location>
</feature>
<gene>
    <name evidence="2" type="ORF">CONPUDRAFT_146186</name>
</gene>
<feature type="region of interest" description="Disordered" evidence="1">
    <location>
        <begin position="95"/>
        <end position="115"/>
    </location>
</feature>
<feature type="region of interest" description="Disordered" evidence="1">
    <location>
        <begin position="517"/>
        <end position="646"/>
    </location>
</feature>
<keyword evidence="3" id="KW-1185">Reference proteome</keyword>
<proteinExistence type="predicted"/>
<feature type="compositionally biased region" description="Low complexity" evidence="1">
    <location>
        <begin position="579"/>
        <end position="611"/>
    </location>
</feature>
<feature type="compositionally biased region" description="Low complexity" evidence="1">
    <location>
        <begin position="277"/>
        <end position="288"/>
    </location>
</feature>
<comment type="caution">
    <text evidence="2">The sequence shown here is derived from an EMBL/GenBank/DDBJ whole genome shotgun (WGS) entry which is preliminary data.</text>
</comment>
<feature type="compositionally biased region" description="Low complexity" evidence="1">
    <location>
        <begin position="368"/>
        <end position="412"/>
    </location>
</feature>
<feature type="compositionally biased region" description="Low complexity" evidence="1">
    <location>
        <begin position="11"/>
        <end position="22"/>
    </location>
</feature>
<dbReference type="KEGG" id="cput:CONPUDRAFT_146186"/>
<feature type="compositionally biased region" description="Low complexity" evidence="1">
    <location>
        <begin position="298"/>
        <end position="312"/>
    </location>
</feature>
<reference evidence="3" key="1">
    <citation type="journal article" date="2012" name="Science">
        <title>The Paleozoic origin of enzymatic lignin decomposition reconstructed from 31 fungal genomes.</title>
        <authorList>
            <person name="Floudas D."/>
            <person name="Binder M."/>
            <person name="Riley R."/>
            <person name="Barry K."/>
            <person name="Blanchette R.A."/>
            <person name="Henrissat B."/>
            <person name="Martinez A.T."/>
            <person name="Otillar R."/>
            <person name="Spatafora J.W."/>
            <person name="Yadav J.S."/>
            <person name="Aerts A."/>
            <person name="Benoit I."/>
            <person name="Boyd A."/>
            <person name="Carlson A."/>
            <person name="Copeland A."/>
            <person name="Coutinho P.M."/>
            <person name="de Vries R.P."/>
            <person name="Ferreira P."/>
            <person name="Findley K."/>
            <person name="Foster B."/>
            <person name="Gaskell J."/>
            <person name="Glotzer D."/>
            <person name="Gorecki P."/>
            <person name="Heitman J."/>
            <person name="Hesse C."/>
            <person name="Hori C."/>
            <person name="Igarashi K."/>
            <person name="Jurgens J.A."/>
            <person name="Kallen N."/>
            <person name="Kersten P."/>
            <person name="Kohler A."/>
            <person name="Kuees U."/>
            <person name="Kumar T.K.A."/>
            <person name="Kuo A."/>
            <person name="LaButti K."/>
            <person name="Larrondo L.F."/>
            <person name="Lindquist E."/>
            <person name="Ling A."/>
            <person name="Lombard V."/>
            <person name="Lucas S."/>
            <person name="Lundell T."/>
            <person name="Martin R."/>
            <person name="McLaughlin D.J."/>
            <person name="Morgenstern I."/>
            <person name="Morin E."/>
            <person name="Murat C."/>
            <person name="Nagy L.G."/>
            <person name="Nolan M."/>
            <person name="Ohm R.A."/>
            <person name="Patyshakuliyeva A."/>
            <person name="Rokas A."/>
            <person name="Ruiz-Duenas F.J."/>
            <person name="Sabat G."/>
            <person name="Salamov A."/>
            <person name="Samejima M."/>
            <person name="Schmutz J."/>
            <person name="Slot J.C."/>
            <person name="St John F."/>
            <person name="Stenlid J."/>
            <person name="Sun H."/>
            <person name="Sun S."/>
            <person name="Syed K."/>
            <person name="Tsang A."/>
            <person name="Wiebenga A."/>
            <person name="Young D."/>
            <person name="Pisabarro A."/>
            <person name="Eastwood D.C."/>
            <person name="Martin F."/>
            <person name="Cullen D."/>
            <person name="Grigoriev I.V."/>
            <person name="Hibbett D.S."/>
        </authorList>
    </citation>
    <scope>NUCLEOTIDE SEQUENCE [LARGE SCALE GENOMIC DNA]</scope>
    <source>
        <strain evidence="3">RWD-64-598 SS2</strain>
    </source>
</reference>
<feature type="compositionally biased region" description="Pro residues" evidence="1">
    <location>
        <begin position="50"/>
        <end position="59"/>
    </location>
</feature>
<organism evidence="2 3">
    <name type="scientific">Coniophora puteana (strain RWD-64-598)</name>
    <name type="common">Brown rot fungus</name>
    <dbReference type="NCBI Taxonomy" id="741705"/>
    <lineage>
        <taxon>Eukaryota</taxon>
        <taxon>Fungi</taxon>
        <taxon>Dikarya</taxon>
        <taxon>Basidiomycota</taxon>
        <taxon>Agaricomycotina</taxon>
        <taxon>Agaricomycetes</taxon>
        <taxon>Agaricomycetidae</taxon>
        <taxon>Boletales</taxon>
        <taxon>Coniophorineae</taxon>
        <taxon>Coniophoraceae</taxon>
        <taxon>Coniophora</taxon>
    </lineage>
</organism>
<feature type="compositionally biased region" description="Low complexity" evidence="1">
    <location>
        <begin position="95"/>
        <end position="106"/>
    </location>
</feature>
<dbReference type="Proteomes" id="UP000053558">
    <property type="component" value="Unassembled WGS sequence"/>
</dbReference>
<feature type="region of interest" description="Disordered" evidence="1">
    <location>
        <begin position="1"/>
        <end position="59"/>
    </location>
</feature>
<feature type="compositionally biased region" description="Low complexity" evidence="1">
    <location>
        <begin position="422"/>
        <end position="443"/>
    </location>
</feature>
<name>A0A5M3MCX4_CONPW</name>
<protein>
    <submittedName>
        <fullName evidence="2">Uncharacterized protein</fullName>
    </submittedName>
</protein>
<dbReference type="OrthoDB" id="2723779at2759"/>
<dbReference type="RefSeq" id="XP_007772546.1">
    <property type="nucleotide sequence ID" value="XM_007774356.1"/>
</dbReference>
<dbReference type="AlphaFoldDB" id="A0A5M3MCX4"/>